<sequence>MNLLLNIDVPDVSRAITFYRDALGWRHMRSLFDGGVAEMLGAGCRSYLIERASSEAATATGEGARTYDRHWTPIHPDFIVNDIEVATARAVSAGAIQETPIRAFAWGKLVTLSDPFGNGFCLIDFPDLLYADQGTPGIDALPADVPASTRSV</sequence>
<feature type="domain" description="VOC" evidence="1">
    <location>
        <begin position="1"/>
        <end position="125"/>
    </location>
</feature>
<dbReference type="Gene3D" id="3.10.180.10">
    <property type="entry name" value="2,3-Dihydroxybiphenyl 1,2-Dioxygenase, domain 1"/>
    <property type="match status" value="1"/>
</dbReference>
<evidence type="ECO:0000313" key="3">
    <source>
        <dbReference type="Proteomes" id="UP000831189"/>
    </source>
</evidence>
<keyword evidence="3" id="KW-1185">Reference proteome</keyword>
<dbReference type="InterPro" id="IPR041581">
    <property type="entry name" value="Glyoxalase_6"/>
</dbReference>
<evidence type="ECO:0000259" key="1">
    <source>
        <dbReference type="PROSITE" id="PS51819"/>
    </source>
</evidence>
<proteinExistence type="predicted"/>
<dbReference type="EMBL" id="CP096208">
    <property type="protein sequence ID" value="UPQ80914.1"/>
    <property type="molecule type" value="Genomic_DNA"/>
</dbReference>
<dbReference type="Pfam" id="PF18029">
    <property type="entry name" value="Glyoxalase_6"/>
    <property type="match status" value="1"/>
</dbReference>
<evidence type="ECO:0000313" key="2">
    <source>
        <dbReference type="EMBL" id="UPQ80914.1"/>
    </source>
</evidence>
<dbReference type="Proteomes" id="UP000831189">
    <property type="component" value="Chromosome"/>
</dbReference>
<reference evidence="2 3" key="1">
    <citation type="submission" date="2022-04" db="EMBL/GenBank/DDBJ databases">
        <title>Pseudomonas knackmussii B09-2.</title>
        <authorList>
            <person name="Deng Y."/>
        </authorList>
    </citation>
    <scope>NUCLEOTIDE SEQUENCE [LARGE SCALE GENOMIC DNA]</scope>
    <source>
        <strain evidence="2 3">B09-2</strain>
    </source>
</reference>
<organism evidence="2 3">
    <name type="scientific">Pseudomonas knackmussii</name>
    <dbReference type="NCBI Taxonomy" id="65741"/>
    <lineage>
        <taxon>Bacteria</taxon>
        <taxon>Pseudomonadati</taxon>
        <taxon>Pseudomonadota</taxon>
        <taxon>Gammaproteobacteria</taxon>
        <taxon>Pseudomonadales</taxon>
        <taxon>Pseudomonadaceae</taxon>
        <taxon>Pseudomonas</taxon>
    </lineage>
</organism>
<gene>
    <name evidence="2" type="ORF">M0M42_10665</name>
</gene>
<dbReference type="InterPro" id="IPR037523">
    <property type="entry name" value="VOC_core"/>
</dbReference>
<dbReference type="InterPro" id="IPR029068">
    <property type="entry name" value="Glyas_Bleomycin-R_OHBP_Dase"/>
</dbReference>
<dbReference type="PROSITE" id="PS51819">
    <property type="entry name" value="VOC"/>
    <property type="match status" value="1"/>
</dbReference>
<dbReference type="SUPFAM" id="SSF54593">
    <property type="entry name" value="Glyoxalase/Bleomycin resistance protein/Dihydroxybiphenyl dioxygenase"/>
    <property type="match status" value="1"/>
</dbReference>
<name>A0ABY4KJQ7_9PSED</name>
<protein>
    <submittedName>
        <fullName evidence="2">VOC family protein</fullName>
    </submittedName>
</protein>
<accession>A0ABY4KJQ7</accession>